<reference evidence="2 3" key="1">
    <citation type="journal article" date="2021" name="Elife">
        <title>Chloroplast acquisition without the gene transfer in kleptoplastic sea slugs, Plakobranchus ocellatus.</title>
        <authorList>
            <person name="Maeda T."/>
            <person name="Takahashi S."/>
            <person name="Yoshida T."/>
            <person name="Shimamura S."/>
            <person name="Takaki Y."/>
            <person name="Nagai Y."/>
            <person name="Toyoda A."/>
            <person name="Suzuki Y."/>
            <person name="Arimoto A."/>
            <person name="Ishii H."/>
            <person name="Satoh N."/>
            <person name="Nishiyama T."/>
            <person name="Hasebe M."/>
            <person name="Maruyama T."/>
            <person name="Minagawa J."/>
            <person name="Obokata J."/>
            <person name="Shigenobu S."/>
        </authorList>
    </citation>
    <scope>NUCLEOTIDE SEQUENCE [LARGE SCALE GENOMIC DNA]</scope>
</reference>
<comment type="caution">
    <text evidence="2">The sequence shown here is derived from an EMBL/GenBank/DDBJ whole genome shotgun (WGS) entry which is preliminary data.</text>
</comment>
<protein>
    <submittedName>
        <fullName evidence="2">Uncharacterized protein</fullName>
    </submittedName>
</protein>
<gene>
    <name evidence="2" type="ORF">ElyMa_001598300</name>
</gene>
<evidence type="ECO:0000313" key="3">
    <source>
        <dbReference type="Proteomes" id="UP000762676"/>
    </source>
</evidence>
<organism evidence="2 3">
    <name type="scientific">Elysia marginata</name>
    <dbReference type="NCBI Taxonomy" id="1093978"/>
    <lineage>
        <taxon>Eukaryota</taxon>
        <taxon>Metazoa</taxon>
        <taxon>Spiralia</taxon>
        <taxon>Lophotrochozoa</taxon>
        <taxon>Mollusca</taxon>
        <taxon>Gastropoda</taxon>
        <taxon>Heterobranchia</taxon>
        <taxon>Euthyneura</taxon>
        <taxon>Panpulmonata</taxon>
        <taxon>Sacoglossa</taxon>
        <taxon>Placobranchoidea</taxon>
        <taxon>Plakobranchidae</taxon>
        <taxon>Elysia</taxon>
    </lineage>
</organism>
<proteinExistence type="predicted"/>
<dbReference type="Proteomes" id="UP000762676">
    <property type="component" value="Unassembled WGS sequence"/>
</dbReference>
<dbReference type="EMBL" id="BMAT01003198">
    <property type="protein sequence ID" value="GFS21640.1"/>
    <property type="molecule type" value="Genomic_DNA"/>
</dbReference>
<evidence type="ECO:0000313" key="2">
    <source>
        <dbReference type="EMBL" id="GFS21640.1"/>
    </source>
</evidence>
<evidence type="ECO:0000256" key="1">
    <source>
        <dbReference type="SAM" id="MobiDB-lite"/>
    </source>
</evidence>
<keyword evidence="3" id="KW-1185">Reference proteome</keyword>
<accession>A0AAV4JH85</accession>
<name>A0AAV4JH85_9GAST</name>
<feature type="region of interest" description="Disordered" evidence="1">
    <location>
        <begin position="13"/>
        <end position="56"/>
    </location>
</feature>
<sequence length="139" mass="15664">MITKLNSHTHAVVENLSENFEQRTRKRRRTRGKTTPTTTTTQAATTRRRRSEQSGLGVCSLHRTPITALVNCYRARSGTGSTMLPETIKVQYLQDKLYRAYCTLIVKDRICAYLALLTLMRSESSGLGSAHRTVAQLHP</sequence>
<dbReference type="AlphaFoldDB" id="A0AAV4JH85"/>
<feature type="compositionally biased region" description="Low complexity" evidence="1">
    <location>
        <begin position="33"/>
        <end position="45"/>
    </location>
</feature>